<sequence length="127" mass="13931">MARNRASARKAGTAFETLIAQALAHHLDDDRIERRARNGAKDRGDIAGVRIRGQRLVLELKSPGKGQRIDLPGWTREAAIEAGNDDALCGLVVHKRHGTTNPLEQWVTGTVADLITLITGHRPQEDQ</sequence>
<evidence type="ECO:0000313" key="2">
    <source>
        <dbReference type="Proteomes" id="UP000037712"/>
    </source>
</evidence>
<comment type="caution">
    <text evidence="1">The sequence shown here is derived from an EMBL/GenBank/DDBJ whole genome shotgun (WGS) entry which is preliminary data.</text>
</comment>
<dbReference type="EMBL" id="AZYO01000018">
    <property type="protein sequence ID" value="KOS56446.1"/>
    <property type="molecule type" value="Genomic_DNA"/>
</dbReference>
<organism evidence="1 2">
    <name type="scientific">Rhodococcus rhodochrous KG-21</name>
    <dbReference type="NCBI Taxonomy" id="1441923"/>
    <lineage>
        <taxon>Bacteria</taxon>
        <taxon>Bacillati</taxon>
        <taxon>Actinomycetota</taxon>
        <taxon>Actinomycetes</taxon>
        <taxon>Mycobacteriales</taxon>
        <taxon>Nocardiaceae</taxon>
        <taxon>Rhodococcus</taxon>
    </lineage>
</organism>
<reference evidence="1 2" key="1">
    <citation type="journal article" date="2015" name="Genome Announc.">
        <title>Draft Genome Sequence of Rhodococcus rhodochrous Strain KG-21, a Soil Isolate from Oil Fields of Krishna-Godavari Basin, India.</title>
        <authorList>
            <person name="Dawar C."/>
            <person name="Aggarwal R.K."/>
        </authorList>
    </citation>
    <scope>NUCLEOTIDE SEQUENCE [LARGE SCALE GENOMIC DNA]</scope>
    <source>
        <strain evidence="1 2">KG-21</strain>
    </source>
</reference>
<dbReference type="RefSeq" id="WP_054372439.1">
    <property type="nucleotide sequence ID" value="NZ_AZYO01000018.1"/>
</dbReference>
<protein>
    <recommendedName>
        <fullName evidence="3">Holliday junction resolvase</fullName>
    </recommendedName>
</protein>
<evidence type="ECO:0008006" key="3">
    <source>
        <dbReference type="Google" id="ProtNLM"/>
    </source>
</evidence>
<dbReference type="PATRIC" id="fig|1441923.3.peg.2117"/>
<proteinExistence type="predicted"/>
<dbReference type="Proteomes" id="UP000037712">
    <property type="component" value="Unassembled WGS sequence"/>
</dbReference>
<accession>A0A0M8PHJ3</accession>
<gene>
    <name evidence="1" type="ORF">Z051_09565</name>
</gene>
<dbReference type="AlphaFoldDB" id="A0A0M8PHJ3"/>
<reference evidence="2" key="2">
    <citation type="submission" date="2015-01" db="EMBL/GenBank/DDBJ databases">
        <title>Draft genome sequence of potential hydrocarbon metabolising strain of Rhodococcus rhodochrous.</title>
        <authorList>
            <person name="Aggarwal R.K."/>
            <person name="Dawar C."/>
        </authorList>
    </citation>
    <scope>NUCLEOTIDE SEQUENCE [LARGE SCALE GENOMIC DNA]</scope>
    <source>
        <strain evidence="2">KG-21</strain>
    </source>
</reference>
<name>A0A0M8PHJ3_RHORH</name>
<evidence type="ECO:0000313" key="1">
    <source>
        <dbReference type="EMBL" id="KOS56446.1"/>
    </source>
</evidence>